<dbReference type="Proteomes" id="UP000009227">
    <property type="component" value="Chromosome"/>
</dbReference>
<organism evidence="3">
    <name type="scientific">Methanotorris igneus (strain DSM 5666 / JCM 11834 / Kol 5)</name>
    <dbReference type="NCBI Taxonomy" id="880724"/>
    <lineage>
        <taxon>Archaea</taxon>
        <taxon>Methanobacteriati</taxon>
        <taxon>Methanobacteriota</taxon>
        <taxon>Methanomada group</taxon>
        <taxon>Methanococci</taxon>
        <taxon>Methanococcales</taxon>
        <taxon>Methanocaldococcaceae</taxon>
        <taxon>Methanotorris</taxon>
    </lineage>
</organism>
<gene>
    <name evidence="2" type="ordered locus">Metig_0680</name>
</gene>
<accession>F6BCL9</accession>
<dbReference type="AlphaFoldDB" id="F6BCL9"/>
<sequence>MGIISYLVKIVILSSIGIVVAGIIEETNLLSKIKK</sequence>
<keyword evidence="3" id="KW-1185">Reference proteome</keyword>
<dbReference type="EMBL" id="CP002737">
    <property type="protein sequence ID" value="AEF96230.1"/>
    <property type="molecule type" value="Genomic_DNA"/>
</dbReference>
<evidence type="ECO:0000256" key="1">
    <source>
        <dbReference type="SAM" id="Phobius"/>
    </source>
</evidence>
<evidence type="ECO:0000313" key="3">
    <source>
        <dbReference type="Proteomes" id="UP000009227"/>
    </source>
</evidence>
<dbReference type="KEGG" id="mig:Metig_0680"/>
<reference evidence="2 3" key="1">
    <citation type="submission" date="2011-05" db="EMBL/GenBank/DDBJ databases">
        <title>Complete sequence of Methanotorris igneus Kol 5.</title>
        <authorList>
            <consortium name="US DOE Joint Genome Institute"/>
            <person name="Lucas S."/>
            <person name="Han J."/>
            <person name="Lapidus A."/>
            <person name="Cheng J.-F."/>
            <person name="Goodwin L."/>
            <person name="Pitluck S."/>
            <person name="Peters L."/>
            <person name="Mikhailova N."/>
            <person name="Chertkov O."/>
            <person name="Han C."/>
            <person name="Tapia R."/>
            <person name="Land M."/>
            <person name="Hauser L."/>
            <person name="Kyrpides N."/>
            <person name="Ivanova N."/>
            <person name="Pagani I."/>
            <person name="Sieprawska-Lupa M."/>
            <person name="Whitman W."/>
            <person name="Woyke T."/>
        </authorList>
    </citation>
    <scope>NUCLEOTIDE SEQUENCE [LARGE SCALE GENOMIC DNA]</scope>
    <source>
        <strain evidence="3">DSM 5666 / JCM 11834 / Kol 5</strain>
    </source>
</reference>
<evidence type="ECO:0000313" key="2">
    <source>
        <dbReference type="EMBL" id="AEF96230.1"/>
    </source>
</evidence>
<keyword evidence="1" id="KW-0812">Transmembrane</keyword>
<protein>
    <submittedName>
        <fullName evidence="2">Nucleoside recognition domain-containing protein</fullName>
    </submittedName>
</protein>
<feature type="transmembrane region" description="Helical" evidence="1">
    <location>
        <begin position="6"/>
        <end position="24"/>
    </location>
</feature>
<name>F6BCL9_METIK</name>
<keyword evidence="1" id="KW-1133">Transmembrane helix</keyword>
<keyword evidence="1" id="KW-0472">Membrane</keyword>
<dbReference type="HOGENOM" id="CLU_3362561_0_0_2"/>
<proteinExistence type="predicted"/>